<feature type="compositionally biased region" description="Low complexity" evidence="2">
    <location>
        <begin position="207"/>
        <end position="218"/>
    </location>
</feature>
<proteinExistence type="predicted"/>
<reference evidence="3" key="2">
    <citation type="submission" date="2021-02" db="EMBL/GenBank/DDBJ databases">
        <authorList>
            <person name="Kimball J.A."/>
            <person name="Haas M.W."/>
            <person name="Macchietto M."/>
            <person name="Kono T."/>
            <person name="Duquette J."/>
            <person name="Shao M."/>
        </authorList>
    </citation>
    <scope>NUCLEOTIDE SEQUENCE</scope>
    <source>
        <tissue evidence="3">Fresh leaf tissue</tissue>
    </source>
</reference>
<evidence type="ECO:0000313" key="4">
    <source>
        <dbReference type="Proteomes" id="UP000729402"/>
    </source>
</evidence>
<keyword evidence="1" id="KW-0175">Coiled coil</keyword>
<feature type="compositionally biased region" description="Pro residues" evidence="2">
    <location>
        <begin position="244"/>
        <end position="253"/>
    </location>
</feature>
<protein>
    <submittedName>
        <fullName evidence="3">Uncharacterized protein</fullName>
    </submittedName>
</protein>
<feature type="compositionally biased region" description="Pro residues" evidence="2">
    <location>
        <begin position="299"/>
        <end position="319"/>
    </location>
</feature>
<gene>
    <name evidence="3" type="ORF">GUJ93_ZPchr0008g12988</name>
</gene>
<reference evidence="3" key="1">
    <citation type="journal article" date="2021" name="bioRxiv">
        <title>Whole Genome Assembly and Annotation of Northern Wild Rice, Zizania palustris L., Supports a Whole Genome Duplication in the Zizania Genus.</title>
        <authorList>
            <person name="Haas M."/>
            <person name="Kono T."/>
            <person name="Macchietto M."/>
            <person name="Millas R."/>
            <person name="McGilp L."/>
            <person name="Shao M."/>
            <person name="Duquette J."/>
            <person name="Hirsch C.N."/>
            <person name="Kimball J."/>
        </authorList>
    </citation>
    <scope>NUCLEOTIDE SEQUENCE</scope>
    <source>
        <tissue evidence="3">Fresh leaf tissue</tissue>
    </source>
</reference>
<dbReference type="OrthoDB" id="272703at2759"/>
<dbReference type="AlphaFoldDB" id="A0A8J5RPC8"/>
<feature type="region of interest" description="Disordered" evidence="2">
    <location>
        <begin position="193"/>
        <end position="328"/>
    </location>
</feature>
<comment type="caution">
    <text evidence="3">The sequence shown here is derived from an EMBL/GenBank/DDBJ whole genome shotgun (WGS) entry which is preliminary data.</text>
</comment>
<feature type="compositionally biased region" description="Low complexity" evidence="2">
    <location>
        <begin position="254"/>
        <end position="265"/>
    </location>
</feature>
<accession>A0A8J5RPC8</accession>
<feature type="coiled-coil region" evidence="1">
    <location>
        <begin position="341"/>
        <end position="413"/>
    </location>
</feature>
<evidence type="ECO:0000256" key="1">
    <source>
        <dbReference type="SAM" id="Coils"/>
    </source>
</evidence>
<evidence type="ECO:0000256" key="2">
    <source>
        <dbReference type="SAM" id="MobiDB-lite"/>
    </source>
</evidence>
<dbReference type="Proteomes" id="UP000729402">
    <property type="component" value="Unassembled WGS sequence"/>
</dbReference>
<evidence type="ECO:0000313" key="3">
    <source>
        <dbReference type="EMBL" id="KAG8047665.1"/>
    </source>
</evidence>
<keyword evidence="4" id="KW-1185">Reference proteome</keyword>
<organism evidence="3 4">
    <name type="scientific">Zizania palustris</name>
    <name type="common">Northern wild rice</name>
    <dbReference type="NCBI Taxonomy" id="103762"/>
    <lineage>
        <taxon>Eukaryota</taxon>
        <taxon>Viridiplantae</taxon>
        <taxon>Streptophyta</taxon>
        <taxon>Embryophyta</taxon>
        <taxon>Tracheophyta</taxon>
        <taxon>Spermatophyta</taxon>
        <taxon>Magnoliopsida</taxon>
        <taxon>Liliopsida</taxon>
        <taxon>Poales</taxon>
        <taxon>Poaceae</taxon>
        <taxon>BOP clade</taxon>
        <taxon>Oryzoideae</taxon>
        <taxon>Oryzeae</taxon>
        <taxon>Zizaniinae</taxon>
        <taxon>Zizania</taxon>
    </lineage>
</organism>
<dbReference type="EMBL" id="JAAALK010000290">
    <property type="protein sequence ID" value="KAG8047665.1"/>
    <property type="molecule type" value="Genomic_DNA"/>
</dbReference>
<feature type="compositionally biased region" description="Pro residues" evidence="2">
    <location>
        <begin position="193"/>
        <end position="206"/>
    </location>
</feature>
<name>A0A8J5RPC8_ZIZPA</name>
<sequence>MLLIGTKTGLDTPYLRTRSALPLLSFGSAPTPCWRHPAFVLLPISVVPPLPIGAAPSPHPLPFGAIPVSRRRHPRSPSALPLLLPFGATLLPVGAASLFPVGTTPLAPRSAPSLLPVGATPSPIRRCPSCSLSAPFFRSLLAPLFCSPSALPFVPPHAMDDAIIKGFSSLFFPARLPGLHPAASAHLRRLRPPPAASARLPPPPPASTASAASAHLHGLPPPPPTSTGSAASMASRRLRRLRPPPRAPPPPPTSTGSAASTASRCLPPPPPPPAASARLPGLHPAASTHLHGLRRLHGLPPPLPPPPASPASIPPPPPTSAASTASATSAHLRSLLTVERVSQIKDKVAAKEHHVADLQKRSQKLEDELSAARKVSSERQLVVTKLYKCFLQLQDYNDRAKISEKELQSLVDDAIAEVDMGEDAATKDGSMYENGVA</sequence>
<feature type="compositionally biased region" description="Low complexity" evidence="2">
    <location>
        <begin position="226"/>
        <end position="235"/>
    </location>
</feature>